<dbReference type="InterPro" id="IPR018145">
    <property type="entry name" value="CagE_TrbE_VirB_cntrl_dom"/>
</dbReference>
<feature type="domain" description="CagE TrbE VirB component of type IV transporter system central" evidence="1">
    <location>
        <begin position="189"/>
        <end position="338"/>
    </location>
</feature>
<dbReference type="EMBL" id="QFOT01000205">
    <property type="protein sequence ID" value="PZP53011.1"/>
    <property type="molecule type" value="Genomic_DNA"/>
</dbReference>
<dbReference type="Pfam" id="PF03135">
    <property type="entry name" value="CagE_TrbE_VirB"/>
    <property type="match status" value="1"/>
</dbReference>
<evidence type="ECO:0000313" key="3">
    <source>
        <dbReference type="Proteomes" id="UP000249739"/>
    </source>
</evidence>
<evidence type="ECO:0000259" key="1">
    <source>
        <dbReference type="Pfam" id="PF03135"/>
    </source>
</evidence>
<feature type="non-terminal residue" evidence="2">
    <location>
        <position position="339"/>
    </location>
</feature>
<gene>
    <name evidence="2" type="ORF">DI586_11475</name>
</gene>
<evidence type="ECO:0000313" key="2">
    <source>
        <dbReference type="EMBL" id="PZP53011.1"/>
    </source>
</evidence>
<accession>A0A2W5FA88</accession>
<name>A0A2W5FA88_9BACT</name>
<dbReference type="Proteomes" id="UP000249739">
    <property type="component" value="Unassembled WGS sequence"/>
</dbReference>
<organism evidence="2 3">
    <name type="scientific">Micavibrio aeruginosavorus</name>
    <dbReference type="NCBI Taxonomy" id="349221"/>
    <lineage>
        <taxon>Bacteria</taxon>
        <taxon>Pseudomonadati</taxon>
        <taxon>Bdellovibrionota</taxon>
        <taxon>Bdellovibrionia</taxon>
        <taxon>Bdellovibrionales</taxon>
        <taxon>Pseudobdellovibrionaceae</taxon>
        <taxon>Micavibrio</taxon>
    </lineage>
</organism>
<proteinExistence type="predicted"/>
<dbReference type="GO" id="GO:0005524">
    <property type="term" value="F:ATP binding"/>
    <property type="evidence" value="ECO:0007669"/>
    <property type="project" value="InterPro"/>
</dbReference>
<sequence>MFAVAKKDSTILGKRAAVEEAVGRFIPYTRLVDEETVKTKEGYYLKIIRIEGSAFETVDEIDINQRKNVRATLLRGLSNSRFAIYHHIIRRTEQIRQDNSFENDFCGALDEAYQDRLAGKRMFVNEQYITVVRRPAQGAFGTMADLSRTLFTRIDRNIQKNQELEDIKALNEAVSHILKTLAPYKPTVLGFKETEQGVFAENLSFLSYLVNFEKVEIRPPRMSIADYLPAKRISFGKEAFELRGSSPGDVKLGAILSLKEYADGTGPGMLDSLLRLPHEFVLTQSFGFVDRQASINAMRDTKRKMIAGEQGATSLEEDLDDAIDDLASGRSTFGEHHLT</sequence>
<reference evidence="2 3" key="1">
    <citation type="submission" date="2017-08" db="EMBL/GenBank/DDBJ databases">
        <title>Infants hospitalized years apart are colonized by the same room-sourced microbial strains.</title>
        <authorList>
            <person name="Brooks B."/>
            <person name="Olm M.R."/>
            <person name="Firek B.A."/>
            <person name="Baker R."/>
            <person name="Thomas B.C."/>
            <person name="Morowitz M.J."/>
            <person name="Banfield J.F."/>
        </authorList>
    </citation>
    <scope>NUCLEOTIDE SEQUENCE [LARGE SCALE GENOMIC DNA]</scope>
    <source>
        <strain evidence="2">S2_006_000_R2_64</strain>
    </source>
</reference>
<protein>
    <submittedName>
        <fullName evidence="2">VirB4 family type IV secretion/conjugal transfer ATPase</fullName>
    </submittedName>
</protein>
<comment type="caution">
    <text evidence="2">The sequence shown here is derived from an EMBL/GenBank/DDBJ whole genome shotgun (WGS) entry which is preliminary data.</text>
</comment>
<dbReference type="AlphaFoldDB" id="A0A2W5FA88"/>